<sequence length="348" mass="37713">MSFPTRKIGQTEVSAIGYGAMGISRFYGEITQTDEERFAVLDAVYANGCKFIDTSDAYGDNEELIGKWFKRTGNRADVFIATKFGFTETGTNFFDSDQAEPARAIDGRPAYVRAAVQKSLAHLGVDCIDLYYIHRVDPLEPIENTVGAMAELVKAGKVKYLGISECSAATLRRAHAVHPIAALQVEYSPFTLDIEDPKVALLQTARELGVAVIAYSPLGRGLLTGSYKSPDDFGEGDLRKIIPRYSHENFPNILKLAAGLKDIGAKHGATAGQVSLAWLLAQGEDVIPIPGTRSIKYLKENLGAAKIQLTPEDLLEVRKVALAADATQSGSHYPVGMEALQFGNTPEL</sequence>
<organism evidence="3">
    <name type="scientific">Athelia psychrophila</name>
    <dbReference type="NCBI Taxonomy" id="1759441"/>
    <lineage>
        <taxon>Eukaryota</taxon>
        <taxon>Fungi</taxon>
        <taxon>Dikarya</taxon>
        <taxon>Basidiomycota</taxon>
        <taxon>Agaricomycotina</taxon>
        <taxon>Agaricomycetes</taxon>
        <taxon>Agaricomycetidae</taxon>
        <taxon>Atheliales</taxon>
        <taxon>Atheliaceae</taxon>
        <taxon>Athelia</taxon>
    </lineage>
</organism>
<keyword evidence="1" id="KW-0560">Oxidoreductase</keyword>
<protein>
    <submittedName>
        <fullName evidence="3">Aldo/keto reductase</fullName>
    </submittedName>
</protein>
<dbReference type="AlphaFoldDB" id="A0A166BMB2"/>
<dbReference type="Pfam" id="PF00248">
    <property type="entry name" value="Aldo_ket_red"/>
    <property type="match status" value="1"/>
</dbReference>
<dbReference type="SUPFAM" id="SSF51430">
    <property type="entry name" value="NAD(P)-linked oxidoreductase"/>
    <property type="match status" value="1"/>
</dbReference>
<dbReference type="GO" id="GO:0005737">
    <property type="term" value="C:cytoplasm"/>
    <property type="evidence" value="ECO:0007669"/>
    <property type="project" value="TreeGrafter"/>
</dbReference>
<evidence type="ECO:0000259" key="2">
    <source>
        <dbReference type="Pfam" id="PF00248"/>
    </source>
</evidence>
<evidence type="ECO:0000256" key="1">
    <source>
        <dbReference type="ARBA" id="ARBA00023002"/>
    </source>
</evidence>
<dbReference type="InterPro" id="IPR023210">
    <property type="entry name" value="NADP_OxRdtase_dom"/>
</dbReference>
<dbReference type="InterPro" id="IPR036812">
    <property type="entry name" value="NAD(P)_OxRdtase_dom_sf"/>
</dbReference>
<dbReference type="PANTHER" id="PTHR43625:SF40">
    <property type="entry name" value="ALDO-KETO REDUCTASE YAKC [NADP(+)]"/>
    <property type="match status" value="1"/>
</dbReference>
<dbReference type="InterPro" id="IPR050791">
    <property type="entry name" value="Aldo-Keto_reductase"/>
</dbReference>
<feature type="domain" description="NADP-dependent oxidoreductase" evidence="2">
    <location>
        <begin position="16"/>
        <end position="320"/>
    </location>
</feature>
<dbReference type="GO" id="GO:0016491">
    <property type="term" value="F:oxidoreductase activity"/>
    <property type="evidence" value="ECO:0007669"/>
    <property type="project" value="UniProtKB-KW"/>
</dbReference>
<reference evidence="3" key="1">
    <citation type="journal article" date="2016" name="Mol. Biol. Evol.">
        <title>Comparative Genomics of Early-Diverging Mushroom-Forming Fungi Provides Insights into the Origins of Lignocellulose Decay Capabilities.</title>
        <authorList>
            <person name="Nagy L.G."/>
            <person name="Riley R."/>
            <person name="Tritt A."/>
            <person name="Adam C."/>
            <person name="Daum C."/>
            <person name="Floudas D."/>
            <person name="Sun H."/>
            <person name="Yadav J.S."/>
            <person name="Pangilinan J."/>
            <person name="Larsson K.H."/>
            <person name="Matsuura K."/>
            <person name="Barry K."/>
            <person name="Labutti K."/>
            <person name="Kuo R."/>
            <person name="Ohm R.A."/>
            <person name="Bhattacharya S.S."/>
            <person name="Shirouzu T."/>
            <person name="Yoshinaga Y."/>
            <person name="Martin F.M."/>
            <person name="Grigoriev I.V."/>
            <person name="Hibbett D.S."/>
        </authorList>
    </citation>
    <scope>NUCLEOTIDE SEQUENCE [LARGE SCALE GENOMIC DNA]</scope>
    <source>
        <strain evidence="3">CBS 109695</strain>
    </source>
</reference>
<dbReference type="PANTHER" id="PTHR43625">
    <property type="entry name" value="AFLATOXIN B1 ALDEHYDE REDUCTASE"/>
    <property type="match status" value="1"/>
</dbReference>
<proteinExistence type="predicted"/>
<dbReference type="EMBL" id="KV417642">
    <property type="protein sequence ID" value="KZP12790.1"/>
    <property type="molecule type" value="Genomic_DNA"/>
</dbReference>
<accession>A0A166BMB2</accession>
<name>A0A166BMB2_9AGAM</name>
<dbReference type="OrthoDB" id="37537at2759"/>
<evidence type="ECO:0000313" key="3">
    <source>
        <dbReference type="EMBL" id="KZP12790.1"/>
    </source>
</evidence>
<gene>
    <name evidence="3" type="ORF">FIBSPDRAFT_1049842</name>
</gene>
<dbReference type="STRING" id="436010.A0A166BMB2"/>
<dbReference type="Gene3D" id="3.20.20.100">
    <property type="entry name" value="NADP-dependent oxidoreductase domain"/>
    <property type="match status" value="1"/>
</dbReference>